<dbReference type="EMBL" id="GBXM01001296">
    <property type="protein sequence ID" value="JAI07282.1"/>
    <property type="molecule type" value="Transcribed_RNA"/>
</dbReference>
<proteinExistence type="predicted"/>
<reference evidence="1" key="1">
    <citation type="submission" date="2014-11" db="EMBL/GenBank/DDBJ databases">
        <authorList>
            <person name="Amaro Gonzalez C."/>
        </authorList>
    </citation>
    <scope>NUCLEOTIDE SEQUENCE</scope>
</reference>
<reference evidence="1" key="2">
    <citation type="journal article" date="2015" name="Fish Shellfish Immunol.">
        <title>Early steps in the European eel (Anguilla anguilla)-Vibrio vulnificus interaction in the gills: Role of the RtxA13 toxin.</title>
        <authorList>
            <person name="Callol A."/>
            <person name="Pajuelo D."/>
            <person name="Ebbesson L."/>
            <person name="Teles M."/>
            <person name="MacKenzie S."/>
            <person name="Amaro C."/>
        </authorList>
    </citation>
    <scope>NUCLEOTIDE SEQUENCE</scope>
</reference>
<sequence>MMEALLIKIH</sequence>
<organism evidence="1">
    <name type="scientific">Anguilla anguilla</name>
    <name type="common">European freshwater eel</name>
    <name type="synonym">Muraena anguilla</name>
    <dbReference type="NCBI Taxonomy" id="7936"/>
    <lineage>
        <taxon>Eukaryota</taxon>
        <taxon>Metazoa</taxon>
        <taxon>Chordata</taxon>
        <taxon>Craniata</taxon>
        <taxon>Vertebrata</taxon>
        <taxon>Euteleostomi</taxon>
        <taxon>Actinopterygii</taxon>
        <taxon>Neopterygii</taxon>
        <taxon>Teleostei</taxon>
        <taxon>Anguilliformes</taxon>
        <taxon>Anguillidae</taxon>
        <taxon>Anguilla</taxon>
    </lineage>
</organism>
<protein>
    <submittedName>
        <fullName evidence="1">Uncharacterized protein</fullName>
    </submittedName>
</protein>
<name>A0A0E9XY03_ANGAN</name>
<accession>A0A0E9XY03</accession>
<evidence type="ECO:0000313" key="1">
    <source>
        <dbReference type="EMBL" id="JAI07282.1"/>
    </source>
</evidence>